<organism evidence="3 4">
    <name type="scientific">Hemibagrus wyckioides</name>
    <dbReference type="NCBI Taxonomy" id="337641"/>
    <lineage>
        <taxon>Eukaryota</taxon>
        <taxon>Metazoa</taxon>
        <taxon>Chordata</taxon>
        <taxon>Craniata</taxon>
        <taxon>Vertebrata</taxon>
        <taxon>Euteleostomi</taxon>
        <taxon>Actinopterygii</taxon>
        <taxon>Neopterygii</taxon>
        <taxon>Teleostei</taxon>
        <taxon>Ostariophysi</taxon>
        <taxon>Siluriformes</taxon>
        <taxon>Bagridae</taxon>
        <taxon>Hemibagrus</taxon>
    </lineage>
</organism>
<proteinExistence type="inferred from homology"/>
<comment type="similarity">
    <text evidence="1">Belongs to the CFAP97 family.</text>
</comment>
<dbReference type="InterPro" id="IPR029488">
    <property type="entry name" value="Hmw/CFAP97"/>
</dbReference>
<gene>
    <name evidence="3" type="ORF">KOW79_012138</name>
</gene>
<name>A0A9D3NNK0_9TELE</name>
<evidence type="ECO:0000256" key="2">
    <source>
        <dbReference type="SAM" id="MobiDB-lite"/>
    </source>
</evidence>
<dbReference type="AlphaFoldDB" id="A0A9D3NNK0"/>
<dbReference type="InterPro" id="IPR038792">
    <property type="entry name" value="CFAP97D1/2"/>
</dbReference>
<feature type="compositionally biased region" description="Basic and acidic residues" evidence="2">
    <location>
        <begin position="206"/>
        <end position="215"/>
    </location>
</feature>
<dbReference type="OrthoDB" id="2163395at2759"/>
<dbReference type="EMBL" id="JAHKSW010000014">
    <property type="protein sequence ID" value="KAG7324122.1"/>
    <property type="molecule type" value="Genomic_DNA"/>
</dbReference>
<dbReference type="Proteomes" id="UP000824219">
    <property type="component" value="Linkage Group LG14"/>
</dbReference>
<evidence type="ECO:0000313" key="4">
    <source>
        <dbReference type="Proteomes" id="UP000824219"/>
    </source>
</evidence>
<dbReference type="PANTHER" id="PTHR33768">
    <property type="entry name" value="MIP11318P"/>
    <property type="match status" value="1"/>
</dbReference>
<dbReference type="Pfam" id="PF13879">
    <property type="entry name" value="Hmw_CFAP97"/>
    <property type="match status" value="1"/>
</dbReference>
<evidence type="ECO:0000313" key="3">
    <source>
        <dbReference type="EMBL" id="KAG7324122.1"/>
    </source>
</evidence>
<comment type="caution">
    <text evidence="3">The sequence shown here is derived from an EMBL/GenBank/DDBJ whole genome shotgun (WGS) entry which is preliminary data.</text>
</comment>
<sequence>MHKAYQPFRPAANKYLQKKWDEEHYAEHRKKVREAKPTVDTKGIQTPTHIQVKLKKAQVQEERQAIINRDNQLLASRLADIQHSKGRIDHRNYYPERSLNSESRRAKLLQVAHENQAIYERITAQQSEYRRELWEEDWVRTEQRRDSITRYPRGVAHKQADINILRHLVFHITQKRKKSVKFLGGASVQTLSSSSRTQDGETTDEDLQHQKHLDSNTKILTHYPPNS</sequence>
<evidence type="ECO:0000256" key="1">
    <source>
        <dbReference type="ARBA" id="ARBA00008315"/>
    </source>
</evidence>
<accession>A0A9D3NNK0</accession>
<dbReference type="PANTHER" id="PTHR33768:SF6">
    <property type="entry name" value="SI:CH211-284K5.2"/>
    <property type="match status" value="1"/>
</dbReference>
<keyword evidence="4" id="KW-1185">Reference proteome</keyword>
<protein>
    <submittedName>
        <fullName evidence="3">Uncharacterized protein</fullName>
    </submittedName>
</protein>
<feature type="compositionally biased region" description="Polar residues" evidence="2">
    <location>
        <begin position="216"/>
        <end position="227"/>
    </location>
</feature>
<reference evidence="3 4" key="1">
    <citation type="submission" date="2021-06" db="EMBL/GenBank/DDBJ databases">
        <title>Chromosome-level genome assembly of the red-tail catfish (Hemibagrus wyckioides).</title>
        <authorList>
            <person name="Shao F."/>
        </authorList>
    </citation>
    <scope>NUCLEOTIDE SEQUENCE [LARGE SCALE GENOMIC DNA]</scope>
    <source>
        <strain evidence="3">EC202008001</strain>
        <tissue evidence="3">Blood</tissue>
    </source>
</reference>
<feature type="region of interest" description="Disordered" evidence="2">
    <location>
        <begin position="190"/>
        <end position="227"/>
    </location>
</feature>